<dbReference type="Gene3D" id="1.25.40.10">
    <property type="entry name" value="Tetratricopeptide repeat domain"/>
    <property type="match status" value="1"/>
</dbReference>
<keyword evidence="1" id="KW-0677">Repeat</keyword>
<evidence type="ECO:0000256" key="1">
    <source>
        <dbReference type="ARBA" id="ARBA00022737"/>
    </source>
</evidence>
<keyword evidence="5" id="KW-1185">Reference proteome</keyword>
<dbReference type="InterPro" id="IPR011990">
    <property type="entry name" value="TPR-like_helical_dom_sf"/>
</dbReference>
<evidence type="ECO:0000313" key="5">
    <source>
        <dbReference type="Proteomes" id="UP000596742"/>
    </source>
</evidence>
<dbReference type="PANTHER" id="PTHR47059:SF1">
    <property type="entry name" value="TETRATRICOPEPTIDE REPEAT PROTEIN 32"/>
    <property type="match status" value="1"/>
</dbReference>
<dbReference type="InterPro" id="IPR013105">
    <property type="entry name" value="TPR_2"/>
</dbReference>
<dbReference type="OrthoDB" id="2017782at2759"/>
<evidence type="ECO:0000256" key="2">
    <source>
        <dbReference type="ARBA" id="ARBA00022803"/>
    </source>
</evidence>
<evidence type="ECO:0000313" key="4">
    <source>
        <dbReference type="EMBL" id="VDI68995.1"/>
    </source>
</evidence>
<dbReference type="Proteomes" id="UP000596742">
    <property type="component" value="Unassembled WGS sequence"/>
</dbReference>
<accession>A0A8B6GU74</accession>
<proteinExistence type="predicted"/>
<protein>
    <recommendedName>
        <fullName evidence="6">Tetratricopeptide repeat protein 32</fullName>
    </recommendedName>
</protein>
<dbReference type="Pfam" id="PF07719">
    <property type="entry name" value="TPR_2"/>
    <property type="match status" value="1"/>
</dbReference>
<feature type="repeat" description="TPR" evidence="3">
    <location>
        <begin position="50"/>
        <end position="83"/>
    </location>
</feature>
<gene>
    <name evidence="4" type="ORF">MGAL_10B062824</name>
</gene>
<organism evidence="4 5">
    <name type="scientific">Mytilus galloprovincialis</name>
    <name type="common">Mediterranean mussel</name>
    <dbReference type="NCBI Taxonomy" id="29158"/>
    <lineage>
        <taxon>Eukaryota</taxon>
        <taxon>Metazoa</taxon>
        <taxon>Spiralia</taxon>
        <taxon>Lophotrochozoa</taxon>
        <taxon>Mollusca</taxon>
        <taxon>Bivalvia</taxon>
        <taxon>Autobranchia</taxon>
        <taxon>Pteriomorphia</taxon>
        <taxon>Mytilida</taxon>
        <taxon>Mytiloidea</taxon>
        <taxon>Mytilidae</taxon>
        <taxon>Mytilinae</taxon>
        <taxon>Mytilus</taxon>
    </lineage>
</organism>
<dbReference type="PROSITE" id="PS50293">
    <property type="entry name" value="TPR_REGION"/>
    <property type="match status" value="1"/>
</dbReference>
<dbReference type="EMBL" id="UYJE01008976">
    <property type="protein sequence ID" value="VDI68995.1"/>
    <property type="molecule type" value="Genomic_DNA"/>
</dbReference>
<dbReference type="PROSITE" id="PS50005">
    <property type="entry name" value="TPR"/>
    <property type="match status" value="2"/>
</dbReference>
<sequence>MEYINFLEQAKLLEKIDRKKAEQKYSEFIDCAKRAKLDISTENNLRSSFASAYNNRGYLRYLSVDFDQASNDYTSCLTIDPNFTFAYYNRGMIHYRLGRFDEAIKDMTQTLKLDPSFEQAKIGLDKSMHDKQTFEQRRKEGFYNS</sequence>
<name>A0A8B6GU74_MYTGA</name>
<dbReference type="InterPro" id="IPR019734">
    <property type="entry name" value="TPR_rpt"/>
</dbReference>
<dbReference type="PANTHER" id="PTHR47059">
    <property type="entry name" value="TETRATRICOPEPTIDE REPEAT PROTEIN 32"/>
    <property type="match status" value="1"/>
</dbReference>
<evidence type="ECO:0000256" key="3">
    <source>
        <dbReference type="PROSITE-ProRule" id="PRU00339"/>
    </source>
</evidence>
<dbReference type="Pfam" id="PF13181">
    <property type="entry name" value="TPR_8"/>
    <property type="match status" value="1"/>
</dbReference>
<dbReference type="SUPFAM" id="SSF48452">
    <property type="entry name" value="TPR-like"/>
    <property type="match status" value="1"/>
</dbReference>
<feature type="repeat" description="TPR" evidence="3">
    <location>
        <begin position="84"/>
        <end position="117"/>
    </location>
</feature>
<comment type="caution">
    <text evidence="4">The sequence shown here is derived from an EMBL/GenBank/DDBJ whole genome shotgun (WGS) entry which is preliminary data.</text>
</comment>
<dbReference type="AlphaFoldDB" id="A0A8B6GU74"/>
<keyword evidence="2 3" id="KW-0802">TPR repeat</keyword>
<reference evidence="4" key="1">
    <citation type="submission" date="2018-11" db="EMBL/GenBank/DDBJ databases">
        <authorList>
            <person name="Alioto T."/>
            <person name="Alioto T."/>
        </authorList>
    </citation>
    <scope>NUCLEOTIDE SEQUENCE</scope>
</reference>
<evidence type="ECO:0008006" key="6">
    <source>
        <dbReference type="Google" id="ProtNLM"/>
    </source>
</evidence>
<dbReference type="SMART" id="SM00028">
    <property type="entry name" value="TPR"/>
    <property type="match status" value="2"/>
</dbReference>